<dbReference type="GO" id="GO:0008270">
    <property type="term" value="F:zinc ion binding"/>
    <property type="evidence" value="ECO:0007669"/>
    <property type="project" value="UniProtKB-KW"/>
</dbReference>
<evidence type="ECO:0000313" key="18">
    <source>
        <dbReference type="EMBL" id="EER18634.1"/>
    </source>
</evidence>
<feature type="domain" description="UBA" evidence="15">
    <location>
        <begin position="705"/>
        <end position="739"/>
    </location>
</feature>
<dbReference type="InterPro" id="IPR038765">
    <property type="entry name" value="Papain-like_cys_pep_sf"/>
</dbReference>
<dbReference type="InterPro" id="IPR009060">
    <property type="entry name" value="UBA-like_sf"/>
</dbReference>
<dbReference type="PANTHER" id="PTHR24006:SF664">
    <property type="entry name" value="UBIQUITIN CARBOXYL-TERMINAL HYDROLASE"/>
    <property type="match status" value="1"/>
</dbReference>
<dbReference type="CDD" id="cd14296">
    <property type="entry name" value="UBA1_scUBP14_like"/>
    <property type="match status" value="1"/>
</dbReference>
<dbReference type="InterPro" id="IPR028889">
    <property type="entry name" value="USP"/>
</dbReference>
<evidence type="ECO:0000313" key="19">
    <source>
        <dbReference type="Proteomes" id="UP000007800"/>
    </source>
</evidence>
<evidence type="ECO:0000256" key="5">
    <source>
        <dbReference type="ARBA" id="ARBA00022723"/>
    </source>
</evidence>
<dbReference type="Proteomes" id="UP000007800">
    <property type="component" value="Unassembled WGS sequence"/>
</dbReference>
<keyword evidence="8" id="KW-0833">Ubl conjugation pathway</keyword>
<sequence length="739" mass="81863">MSRAVELVKQYASTGRIKVPQPGDTVHNDSCVLSMDTPLYPVEGLYVSLEEGWKGYGRPFLDVDINNHDISSASGAVVYLHITTKLSLKKKDDDEEKEPTKLAIGVQGGFDGGKDYEEEKDYRIAVVPYCNGKVDTEWLYLSLDDLSDLPEIVAEAVLAIIDHKGAEDDAAVMAWEAGEEERPVSKYAAELAQEVPVKRISPNSADWYCEKSGDRENLWLNLSDGYIGGGRRNWDGSGGSNGALEHYLEMKDQGKMYPLVVKLGTITPKGVADVFSYAEDEDTMVSDPKLAQHLEHWGIDVMKMSKTDKSMAEMEVELNKEFAFDRITEAGKELDRVRGPGLVGLRNLGNSCYINSFLQLIFSGSVEALKRRYVDENGVLRRRSPQRTVLEVAKLTNALNGTRYCPPIPQGEEERKLDPFNGMLAPVSLRKHFGKGHPDFSTSSQQDAAEYLLYFLDKLDRAEQASTSSASFHDGLTLSSDEFGYVIEDRLECTKSGTVRYSRRRENLFPLVVSMDDAVGEAKRLKTDDDKEEEEGSSPPPVVPFEACLKRTMAPANVEGFRSPALVVAGLWLKNFTFVTMPQYLVVQVSRYYVDPSWQLAKLNCSVPMPMELNMERYHNKSPGMQPGEKPMPDSNPGPTATTTTVVEADEEIVVMLMSMGFDMDQSKRACLKVGNSSADAAASWLMEHMDDPPTPTNAEGEATTIEDNADAVVMLTSMGFSDRQAKAALKATSNNVER</sequence>
<dbReference type="InterPro" id="IPR015940">
    <property type="entry name" value="UBA"/>
</dbReference>
<dbReference type="InterPro" id="IPR001607">
    <property type="entry name" value="Znf_UBP"/>
</dbReference>
<accession>C5KA56</accession>
<evidence type="ECO:0000259" key="17">
    <source>
        <dbReference type="PROSITE" id="PS50271"/>
    </source>
</evidence>
<evidence type="ECO:0000259" key="16">
    <source>
        <dbReference type="PROSITE" id="PS50235"/>
    </source>
</evidence>
<dbReference type="GeneID" id="9048687"/>
<feature type="domain" description="USP" evidence="16">
    <location>
        <begin position="343"/>
        <end position="739"/>
    </location>
</feature>
<dbReference type="Gene3D" id="1.10.8.10">
    <property type="entry name" value="DNA helicase RuvA subunit, C-terminal domain"/>
    <property type="match status" value="2"/>
</dbReference>
<dbReference type="SUPFAM" id="SSF57850">
    <property type="entry name" value="RING/U-box"/>
    <property type="match status" value="1"/>
</dbReference>
<keyword evidence="6" id="KW-0677">Repeat</keyword>
<dbReference type="Gene3D" id="3.30.40.10">
    <property type="entry name" value="Zinc/RING finger domain, C3HC4 (zinc finger)"/>
    <property type="match status" value="2"/>
</dbReference>
<dbReference type="AlphaFoldDB" id="C5KA56"/>
<dbReference type="InterPro" id="IPR016652">
    <property type="entry name" value="Ubiquitinyl_hydrolase"/>
</dbReference>
<dbReference type="GO" id="GO:0016579">
    <property type="term" value="P:protein deubiquitination"/>
    <property type="evidence" value="ECO:0007669"/>
    <property type="project" value="InterPro"/>
</dbReference>
<comment type="catalytic activity">
    <reaction evidence="1">
        <text>Thiol-dependent hydrolysis of ester, thioester, amide, peptide and isopeptide bonds formed by the C-terminal Gly of ubiquitin (a 76-residue protein attached to proteins as an intracellular targeting signal).</text>
        <dbReference type="EC" id="3.4.19.12"/>
    </reaction>
</comment>
<keyword evidence="5 12" id="KW-0479">Metal-binding</keyword>
<keyword evidence="9 18" id="KW-0378">Hydrolase</keyword>
<evidence type="ECO:0000256" key="8">
    <source>
        <dbReference type="ARBA" id="ARBA00022786"/>
    </source>
</evidence>
<protein>
    <recommendedName>
        <fullName evidence="3">ubiquitinyl hydrolase 1</fullName>
        <ecNumber evidence="3">3.4.19.12</ecNumber>
    </recommendedName>
</protein>
<dbReference type="Pfam" id="PF17807">
    <property type="entry name" value="zf-UBP_var"/>
    <property type="match status" value="1"/>
</dbReference>
<evidence type="ECO:0000256" key="13">
    <source>
        <dbReference type="PROSITE-ProRule" id="PRU00502"/>
    </source>
</evidence>
<dbReference type="PROSITE" id="PS50235">
    <property type="entry name" value="USP_3"/>
    <property type="match status" value="1"/>
</dbReference>
<evidence type="ECO:0000256" key="9">
    <source>
        <dbReference type="ARBA" id="ARBA00022801"/>
    </source>
</evidence>
<dbReference type="InterPro" id="IPR013083">
    <property type="entry name" value="Znf_RING/FYVE/PHD"/>
</dbReference>
<evidence type="ECO:0000256" key="6">
    <source>
        <dbReference type="ARBA" id="ARBA00022737"/>
    </source>
</evidence>
<dbReference type="EMBL" id="GG671689">
    <property type="protein sequence ID" value="EER18634.1"/>
    <property type="molecule type" value="Genomic_DNA"/>
</dbReference>
<evidence type="ECO:0000256" key="2">
    <source>
        <dbReference type="ARBA" id="ARBA00009085"/>
    </source>
</evidence>
<dbReference type="SMART" id="SM00165">
    <property type="entry name" value="UBA"/>
    <property type="match status" value="2"/>
</dbReference>
<dbReference type="GO" id="GO:0004843">
    <property type="term" value="F:cysteine-type deubiquitinase activity"/>
    <property type="evidence" value="ECO:0007669"/>
    <property type="project" value="UniProtKB-EC"/>
</dbReference>
<dbReference type="PANTHER" id="PTHR24006">
    <property type="entry name" value="UBIQUITIN CARBOXYL-TERMINAL HYDROLASE"/>
    <property type="match status" value="1"/>
</dbReference>
<proteinExistence type="inferred from homology"/>
<keyword evidence="10" id="KW-0788">Thiol protease</keyword>
<keyword evidence="11 12" id="KW-0862">Zinc</keyword>
<feature type="region of interest" description="Disordered" evidence="14">
    <location>
        <begin position="622"/>
        <end position="642"/>
    </location>
</feature>
<dbReference type="PIRSF" id="PIRSF016308">
    <property type="entry name" value="UBP"/>
    <property type="match status" value="1"/>
</dbReference>
<dbReference type="EC" id="3.4.19.12" evidence="3"/>
<dbReference type="InterPro" id="IPR001394">
    <property type="entry name" value="Peptidase_C19_UCH"/>
</dbReference>
<feature type="region of interest" description="Disordered" evidence="14">
    <location>
        <begin position="523"/>
        <end position="544"/>
    </location>
</feature>
<dbReference type="RefSeq" id="XP_002786838.1">
    <property type="nucleotide sequence ID" value="XM_002786792.1"/>
</dbReference>
<dbReference type="InterPro" id="IPR050164">
    <property type="entry name" value="Peptidase_C19"/>
</dbReference>
<dbReference type="FunCoup" id="C5KA56">
    <property type="interactions" value="746"/>
</dbReference>
<dbReference type="GO" id="GO:0005634">
    <property type="term" value="C:nucleus"/>
    <property type="evidence" value="ECO:0007669"/>
    <property type="project" value="TreeGrafter"/>
</dbReference>
<evidence type="ECO:0000256" key="11">
    <source>
        <dbReference type="ARBA" id="ARBA00022833"/>
    </source>
</evidence>
<feature type="binding site" evidence="12">
    <location>
        <position position="209"/>
    </location>
    <ligand>
        <name>Zn(2+)</name>
        <dbReference type="ChEBI" id="CHEBI:29105"/>
    </ligand>
</feature>
<dbReference type="InterPro" id="IPR041432">
    <property type="entry name" value="UBP13_Znf-UBP_var"/>
</dbReference>
<dbReference type="Pfam" id="PF00443">
    <property type="entry name" value="UCH"/>
    <property type="match status" value="1"/>
</dbReference>
<feature type="domain" description="UBA" evidence="15">
    <location>
        <begin position="648"/>
        <end position="689"/>
    </location>
</feature>
<comment type="similarity">
    <text evidence="2">Belongs to the peptidase C19 family.</text>
</comment>
<evidence type="ECO:0000256" key="4">
    <source>
        <dbReference type="ARBA" id="ARBA00022670"/>
    </source>
</evidence>
<evidence type="ECO:0000256" key="1">
    <source>
        <dbReference type="ARBA" id="ARBA00000707"/>
    </source>
</evidence>
<dbReference type="Pfam" id="PF22562">
    <property type="entry name" value="UBA_7"/>
    <property type="match status" value="1"/>
</dbReference>
<dbReference type="GO" id="GO:0006508">
    <property type="term" value="P:proteolysis"/>
    <property type="evidence" value="ECO:0007669"/>
    <property type="project" value="UniProtKB-KW"/>
</dbReference>
<dbReference type="OrthoDB" id="361536at2759"/>
<dbReference type="PROSITE" id="PS50030">
    <property type="entry name" value="UBA"/>
    <property type="match status" value="2"/>
</dbReference>
<name>C5KA56_PERM5</name>
<evidence type="ECO:0000256" key="7">
    <source>
        <dbReference type="ARBA" id="ARBA00022771"/>
    </source>
</evidence>
<dbReference type="PROSITE" id="PS50271">
    <property type="entry name" value="ZF_UBP"/>
    <property type="match status" value="1"/>
</dbReference>
<dbReference type="SUPFAM" id="SSF46934">
    <property type="entry name" value="UBA-like"/>
    <property type="match status" value="1"/>
</dbReference>
<dbReference type="GO" id="GO:0005829">
    <property type="term" value="C:cytosol"/>
    <property type="evidence" value="ECO:0007669"/>
    <property type="project" value="TreeGrafter"/>
</dbReference>
<evidence type="ECO:0000256" key="12">
    <source>
        <dbReference type="PIRSR" id="PIRSR016308-3"/>
    </source>
</evidence>
<dbReference type="InParanoid" id="C5KA56"/>
<reference evidence="18 19" key="1">
    <citation type="submission" date="2008-07" db="EMBL/GenBank/DDBJ databases">
        <authorList>
            <person name="El-Sayed N."/>
            <person name="Caler E."/>
            <person name="Inman J."/>
            <person name="Amedeo P."/>
            <person name="Hass B."/>
            <person name="Wortman J."/>
        </authorList>
    </citation>
    <scope>NUCLEOTIDE SEQUENCE [LARGE SCALE GENOMIC DNA]</scope>
    <source>
        <strain evidence="19">ATCC 50983 / TXsc</strain>
    </source>
</reference>
<dbReference type="PROSITE" id="PS00972">
    <property type="entry name" value="USP_1"/>
    <property type="match status" value="1"/>
</dbReference>
<dbReference type="Pfam" id="PF00627">
    <property type="entry name" value="UBA"/>
    <property type="match status" value="1"/>
</dbReference>
<keyword evidence="4" id="KW-0645">Protease</keyword>
<evidence type="ECO:0000259" key="15">
    <source>
        <dbReference type="PROSITE" id="PS50030"/>
    </source>
</evidence>
<feature type="non-terminal residue" evidence="18">
    <location>
        <position position="739"/>
    </location>
</feature>
<dbReference type="SUPFAM" id="SSF54001">
    <property type="entry name" value="Cysteine proteinases"/>
    <property type="match status" value="1"/>
</dbReference>
<evidence type="ECO:0000256" key="3">
    <source>
        <dbReference type="ARBA" id="ARBA00012759"/>
    </source>
</evidence>
<feature type="domain" description="UBP-type" evidence="17">
    <location>
        <begin position="183"/>
        <end position="301"/>
    </location>
</feature>
<dbReference type="Pfam" id="PF02148">
    <property type="entry name" value="zf-UBP"/>
    <property type="match status" value="1"/>
</dbReference>
<evidence type="ECO:0000256" key="14">
    <source>
        <dbReference type="SAM" id="MobiDB-lite"/>
    </source>
</evidence>
<organism evidence="19">
    <name type="scientific">Perkinsus marinus (strain ATCC 50983 / TXsc)</name>
    <dbReference type="NCBI Taxonomy" id="423536"/>
    <lineage>
        <taxon>Eukaryota</taxon>
        <taxon>Sar</taxon>
        <taxon>Alveolata</taxon>
        <taxon>Perkinsozoa</taxon>
        <taxon>Perkinsea</taxon>
        <taxon>Perkinsida</taxon>
        <taxon>Perkinsidae</taxon>
        <taxon>Perkinsus</taxon>
    </lineage>
</organism>
<keyword evidence="7 13" id="KW-0863">Zinc-finger</keyword>
<keyword evidence="19" id="KW-1185">Reference proteome</keyword>
<dbReference type="InterPro" id="IPR018200">
    <property type="entry name" value="USP_CS"/>
</dbReference>
<dbReference type="SMART" id="SM00290">
    <property type="entry name" value="ZnF_UBP"/>
    <property type="match status" value="1"/>
</dbReference>
<dbReference type="Gene3D" id="3.90.70.10">
    <property type="entry name" value="Cysteine proteinases"/>
    <property type="match status" value="1"/>
</dbReference>
<evidence type="ECO:0000256" key="10">
    <source>
        <dbReference type="ARBA" id="ARBA00022807"/>
    </source>
</evidence>
<gene>
    <name evidence="18" type="ORF">Pmar_PMAR009500</name>
</gene>